<protein>
    <submittedName>
        <fullName evidence="9">Spore germination protein KB</fullName>
    </submittedName>
</protein>
<dbReference type="EMBL" id="FQZM01000013">
    <property type="protein sequence ID" value="SHI84269.1"/>
    <property type="molecule type" value="Genomic_DNA"/>
</dbReference>
<feature type="transmembrane region" description="Helical" evidence="8">
    <location>
        <begin position="126"/>
        <end position="144"/>
    </location>
</feature>
<comment type="similarity">
    <text evidence="2">Belongs to the amino acid-polyamine-organocation (APC) superfamily. Spore germination protein (SGP) (TC 2.A.3.9) family.</text>
</comment>
<feature type="transmembrane region" description="Helical" evidence="8">
    <location>
        <begin position="224"/>
        <end position="246"/>
    </location>
</feature>
<evidence type="ECO:0000256" key="4">
    <source>
        <dbReference type="ARBA" id="ARBA00022544"/>
    </source>
</evidence>
<accession>A0A1M6EFV6</accession>
<evidence type="ECO:0000256" key="6">
    <source>
        <dbReference type="ARBA" id="ARBA00022989"/>
    </source>
</evidence>
<dbReference type="STRING" id="1121432.SAMN02745219_01182"/>
<dbReference type="PANTHER" id="PTHR34975">
    <property type="entry name" value="SPORE GERMINATION PROTEIN A2"/>
    <property type="match status" value="1"/>
</dbReference>
<evidence type="ECO:0000256" key="5">
    <source>
        <dbReference type="ARBA" id="ARBA00022692"/>
    </source>
</evidence>
<dbReference type="GO" id="GO:0009847">
    <property type="term" value="P:spore germination"/>
    <property type="evidence" value="ECO:0007669"/>
    <property type="project" value="InterPro"/>
</dbReference>
<evidence type="ECO:0000256" key="2">
    <source>
        <dbReference type="ARBA" id="ARBA00007998"/>
    </source>
</evidence>
<feature type="transmembrane region" description="Helical" evidence="8">
    <location>
        <begin position="314"/>
        <end position="331"/>
    </location>
</feature>
<dbReference type="GO" id="GO:0016020">
    <property type="term" value="C:membrane"/>
    <property type="evidence" value="ECO:0007669"/>
    <property type="project" value="UniProtKB-SubCell"/>
</dbReference>
<feature type="transmembrane region" description="Helical" evidence="8">
    <location>
        <begin position="46"/>
        <end position="65"/>
    </location>
</feature>
<gene>
    <name evidence="9" type="ORF">SAMN02745219_01182</name>
</gene>
<keyword evidence="4" id="KW-0309">Germination</keyword>
<dbReference type="AlphaFoldDB" id="A0A1M6EFV6"/>
<dbReference type="InterPro" id="IPR004761">
    <property type="entry name" value="Spore_GerAB"/>
</dbReference>
<feature type="transmembrane region" description="Helical" evidence="8">
    <location>
        <begin position="150"/>
        <end position="170"/>
    </location>
</feature>
<keyword evidence="6 8" id="KW-1133">Transmembrane helix</keyword>
<feature type="transmembrane region" description="Helical" evidence="8">
    <location>
        <begin position="343"/>
        <end position="365"/>
    </location>
</feature>
<feature type="transmembrane region" description="Helical" evidence="8">
    <location>
        <begin position="277"/>
        <end position="302"/>
    </location>
</feature>
<evidence type="ECO:0000313" key="10">
    <source>
        <dbReference type="Proteomes" id="UP000184529"/>
    </source>
</evidence>
<dbReference type="Proteomes" id="UP000184529">
    <property type="component" value="Unassembled WGS sequence"/>
</dbReference>
<comment type="subcellular location">
    <subcellularLocation>
        <location evidence="1">Membrane</location>
        <topology evidence="1">Multi-pass membrane protein</topology>
    </subcellularLocation>
</comment>
<organism evidence="9 10">
    <name type="scientific">Desulfofundulus thermosubterraneus DSM 16057</name>
    <dbReference type="NCBI Taxonomy" id="1121432"/>
    <lineage>
        <taxon>Bacteria</taxon>
        <taxon>Bacillati</taxon>
        <taxon>Bacillota</taxon>
        <taxon>Clostridia</taxon>
        <taxon>Eubacteriales</taxon>
        <taxon>Peptococcaceae</taxon>
        <taxon>Desulfofundulus</taxon>
    </lineage>
</organism>
<keyword evidence="7 8" id="KW-0472">Membrane</keyword>
<feature type="transmembrane region" description="Helical" evidence="8">
    <location>
        <begin position="20"/>
        <end position="39"/>
    </location>
</feature>
<dbReference type="PANTHER" id="PTHR34975:SF2">
    <property type="entry name" value="SPORE GERMINATION PROTEIN A2"/>
    <property type="match status" value="1"/>
</dbReference>
<feature type="transmembrane region" description="Helical" evidence="8">
    <location>
        <begin position="94"/>
        <end position="114"/>
    </location>
</feature>
<dbReference type="Pfam" id="PF03845">
    <property type="entry name" value="Spore_permease"/>
    <property type="match status" value="1"/>
</dbReference>
<dbReference type="NCBIfam" id="TIGR00912">
    <property type="entry name" value="2A0309"/>
    <property type="match status" value="1"/>
</dbReference>
<evidence type="ECO:0000256" key="3">
    <source>
        <dbReference type="ARBA" id="ARBA00022448"/>
    </source>
</evidence>
<proteinExistence type="inferred from homology"/>
<evidence type="ECO:0000313" key="9">
    <source>
        <dbReference type="EMBL" id="SHI84269.1"/>
    </source>
</evidence>
<evidence type="ECO:0000256" key="7">
    <source>
        <dbReference type="ARBA" id="ARBA00023136"/>
    </source>
</evidence>
<evidence type="ECO:0000256" key="1">
    <source>
        <dbReference type="ARBA" id="ARBA00004141"/>
    </source>
</evidence>
<name>A0A1M6EFV6_9FIRM</name>
<sequence length="373" mass="41217">MGEVGPMREEGKISAYQAMVYQVSIVLATAILFVPAITAKHAKQDAWISVIIACFFGSLQVYTAVSLARRFPDASVVQYAPLILGKVPGKVVGFVYLFYFFYVGYFVLQEFSALMCSSYMPRTPPIVFMLVLSLLAVYAAYGGLEVICRMSSIVLTVVLATMVLVVLLIIKDIKIWRFLPALENGLGPILLGAIPPGGWFGETAVLLMLYPFIDNKEKVVKTSFLAILILFIAMEMVVIGAVGLVGPTEAACFLFPTFNMARLIKLEALPILERQDALFMMIWVAGMLIKLTTFFFAGVLGLAQWLNVKDYRPLILPSMAIMMALAVQAWENIAELFAFSGEVFPLTIIFVNFIITIFLLITAGIRHISTRKA</sequence>
<keyword evidence="5 8" id="KW-0812">Transmembrane</keyword>
<reference evidence="10" key="1">
    <citation type="submission" date="2016-11" db="EMBL/GenBank/DDBJ databases">
        <authorList>
            <person name="Varghese N."/>
            <person name="Submissions S."/>
        </authorList>
    </citation>
    <scope>NUCLEOTIDE SEQUENCE [LARGE SCALE GENOMIC DNA]</scope>
    <source>
        <strain evidence="10">DSM 16057</strain>
    </source>
</reference>
<keyword evidence="10" id="KW-1185">Reference proteome</keyword>
<keyword evidence="3" id="KW-0813">Transport</keyword>
<evidence type="ECO:0000256" key="8">
    <source>
        <dbReference type="SAM" id="Phobius"/>
    </source>
</evidence>